<name>A0A1Y1IV67_KLENI</name>
<dbReference type="AlphaFoldDB" id="A0A1Y1IV67"/>
<proteinExistence type="predicted"/>
<protein>
    <recommendedName>
        <fullName evidence="3">Alpha/beta hydrolase</fullName>
    </recommendedName>
</protein>
<dbReference type="Pfam" id="PF05990">
    <property type="entry name" value="DUF900"/>
    <property type="match status" value="2"/>
</dbReference>
<evidence type="ECO:0008006" key="3">
    <source>
        <dbReference type="Google" id="ProtNLM"/>
    </source>
</evidence>
<feature type="non-terminal residue" evidence="1">
    <location>
        <position position="1"/>
    </location>
</feature>
<evidence type="ECO:0000313" key="1">
    <source>
        <dbReference type="EMBL" id="GAQ92148.1"/>
    </source>
</evidence>
<evidence type="ECO:0000313" key="2">
    <source>
        <dbReference type="Proteomes" id="UP000054558"/>
    </source>
</evidence>
<dbReference type="OMA" id="WINWSEV"/>
<dbReference type="Proteomes" id="UP000054558">
    <property type="component" value="Unassembled WGS sequence"/>
</dbReference>
<gene>
    <name evidence="1" type="ORF">KFL_009320040</name>
</gene>
<dbReference type="EMBL" id="DF237881">
    <property type="protein sequence ID" value="GAQ92148.1"/>
    <property type="molecule type" value="Genomic_DNA"/>
</dbReference>
<sequence length="658" mass="73419">KPFVEIPEQPRIEPPSPELIQSFPPSWPAALCNFQLSVLPILGFLHCLYDDSDELFLDSVQDAGCNLGDASMPATWLDFCQDIRPVLQKAREALKTAEKPEDILGALRCLIDGDVQCVGLLAACWRRPWAHRIYRSSLKRGGRAEKYVDDFAESVARELGNEPGDVAFWETLESWARSSALNRSRVFVEELLKVVQGDLERGNALSKKGTPLPKGNVVPYARAAPDSGAPSGYVLLGGGSREAGDGSGRRVTDARETRTYSVLPSPGDIEAFSFHGKISRVDASRDVQLFYFTERARSAEWDPQKVSSHYTNTRRAEEHGAFECGWVSAHLPEQAIELDKARKVKIERVQALQPEQCRAETFRVEYQHTIIDSLRGHLNRLNVDKVVLIFHGYCVGFDQAILMAARIMAAVSPENDLLGIVCDWPSKNARPCYHIDARQIPTSTDSFFRLGLGDSETYGVGALGKGVIPLLQHPLDGEPLVREIYLFAHSMGNQLLMNGLALTRDFPIEDREALRQVVCLASDIDVEALRRGLKSGLWHINPTSRVTLYFSANDWALRGSTWINWSEVRVGADPRLEGFLPPAQQDRFDRVDCASVGNLIDVGHSYHVSSHPVRMDLREVFQGTSASHPQRLGRTVKSADTPQPGLFQIAAWRRKIWF</sequence>
<dbReference type="InterPro" id="IPR010297">
    <property type="entry name" value="DUF900_hydrolase"/>
</dbReference>
<keyword evidence="2" id="KW-1185">Reference proteome</keyword>
<reference evidence="1 2" key="1">
    <citation type="journal article" date="2014" name="Nat. Commun.">
        <title>Klebsormidium flaccidum genome reveals primary factors for plant terrestrial adaptation.</title>
        <authorList>
            <person name="Hori K."/>
            <person name="Maruyama F."/>
            <person name="Fujisawa T."/>
            <person name="Togashi T."/>
            <person name="Yamamoto N."/>
            <person name="Seo M."/>
            <person name="Sato S."/>
            <person name="Yamada T."/>
            <person name="Mori H."/>
            <person name="Tajima N."/>
            <person name="Moriyama T."/>
            <person name="Ikeuchi M."/>
            <person name="Watanabe M."/>
            <person name="Wada H."/>
            <person name="Kobayashi K."/>
            <person name="Saito M."/>
            <person name="Masuda T."/>
            <person name="Sasaki-Sekimoto Y."/>
            <person name="Mashiguchi K."/>
            <person name="Awai K."/>
            <person name="Shimojima M."/>
            <person name="Masuda S."/>
            <person name="Iwai M."/>
            <person name="Nobusawa T."/>
            <person name="Narise T."/>
            <person name="Kondo S."/>
            <person name="Saito H."/>
            <person name="Sato R."/>
            <person name="Murakawa M."/>
            <person name="Ihara Y."/>
            <person name="Oshima-Yamada Y."/>
            <person name="Ohtaka K."/>
            <person name="Satoh M."/>
            <person name="Sonobe K."/>
            <person name="Ishii M."/>
            <person name="Ohtani R."/>
            <person name="Kanamori-Sato M."/>
            <person name="Honoki R."/>
            <person name="Miyazaki D."/>
            <person name="Mochizuki H."/>
            <person name="Umetsu J."/>
            <person name="Higashi K."/>
            <person name="Shibata D."/>
            <person name="Kamiya Y."/>
            <person name="Sato N."/>
            <person name="Nakamura Y."/>
            <person name="Tabata S."/>
            <person name="Ida S."/>
            <person name="Kurokawa K."/>
            <person name="Ohta H."/>
        </authorList>
    </citation>
    <scope>NUCLEOTIDE SEQUENCE [LARGE SCALE GENOMIC DNA]</scope>
    <source>
        <strain evidence="1 2">NIES-2285</strain>
    </source>
</reference>
<organism evidence="1 2">
    <name type="scientific">Klebsormidium nitens</name>
    <name type="common">Green alga</name>
    <name type="synonym">Ulothrix nitens</name>
    <dbReference type="NCBI Taxonomy" id="105231"/>
    <lineage>
        <taxon>Eukaryota</taxon>
        <taxon>Viridiplantae</taxon>
        <taxon>Streptophyta</taxon>
        <taxon>Klebsormidiophyceae</taxon>
        <taxon>Klebsormidiales</taxon>
        <taxon>Klebsormidiaceae</taxon>
        <taxon>Klebsormidium</taxon>
    </lineage>
</organism>
<accession>A0A1Y1IV67</accession>